<dbReference type="GO" id="GO:0006221">
    <property type="term" value="P:pyrimidine nucleotide biosynthetic process"/>
    <property type="evidence" value="ECO:0007669"/>
    <property type="project" value="UniProtKB-KW"/>
</dbReference>
<accession>A0A3P2A928</accession>
<dbReference type="Pfam" id="PF02786">
    <property type="entry name" value="CPSase_L_D2"/>
    <property type="match status" value="2"/>
</dbReference>
<gene>
    <name evidence="20" type="primary">carB</name>
    <name evidence="20" type="ORF">EII33_06190</name>
</gene>
<dbReference type="EC" id="6.3.5.5" evidence="20"/>
<keyword evidence="9" id="KW-0677">Repeat</keyword>
<comment type="cofactor">
    <cofactor evidence="1">
        <name>Mn(2+)</name>
        <dbReference type="ChEBI" id="CHEBI:29035"/>
    </cofactor>
</comment>
<dbReference type="Pfam" id="PF25596">
    <property type="entry name" value="CPSase_L_D1"/>
    <property type="match status" value="2"/>
</dbReference>
<keyword evidence="14" id="KW-0464">Manganese</keyword>
<keyword evidence="11 17" id="KW-0067">ATP-binding</keyword>
<keyword evidence="12" id="KW-0460">Magnesium</keyword>
<dbReference type="InterPro" id="IPR016185">
    <property type="entry name" value="PreATP-grasp_dom_sf"/>
</dbReference>
<dbReference type="InterPro" id="IPR011607">
    <property type="entry name" value="MGS-like_dom"/>
</dbReference>
<keyword evidence="7" id="KW-0028">Amino-acid biosynthesis</keyword>
<dbReference type="SMART" id="SM01096">
    <property type="entry name" value="CPSase_L_D3"/>
    <property type="match status" value="1"/>
</dbReference>
<dbReference type="FunFam" id="3.30.470.20:FF:000004">
    <property type="entry name" value="Carbamoyl-phosphate synthase (glutamine-hydrolyzing)"/>
    <property type="match status" value="1"/>
</dbReference>
<dbReference type="InterPro" id="IPR013815">
    <property type="entry name" value="ATP_grasp_subdomain_1"/>
</dbReference>
<evidence type="ECO:0000256" key="14">
    <source>
        <dbReference type="ARBA" id="ARBA00023211"/>
    </source>
</evidence>
<dbReference type="InterPro" id="IPR005483">
    <property type="entry name" value="CPSase_dom"/>
</dbReference>
<evidence type="ECO:0000256" key="13">
    <source>
        <dbReference type="ARBA" id="ARBA00022975"/>
    </source>
</evidence>
<evidence type="ECO:0000259" key="19">
    <source>
        <dbReference type="PROSITE" id="PS51855"/>
    </source>
</evidence>
<dbReference type="NCBIfam" id="TIGR01369">
    <property type="entry name" value="CPSaseII_lrg"/>
    <property type="match status" value="1"/>
</dbReference>
<dbReference type="InterPro" id="IPR011761">
    <property type="entry name" value="ATP-grasp"/>
</dbReference>
<dbReference type="InterPro" id="IPR005479">
    <property type="entry name" value="CPAse_ATP-bd"/>
</dbReference>
<keyword evidence="10 17" id="KW-0547">Nucleotide-binding</keyword>
<dbReference type="Gene3D" id="3.40.50.20">
    <property type="match status" value="2"/>
</dbReference>
<dbReference type="Pfam" id="PF02787">
    <property type="entry name" value="CPSase_L_D3"/>
    <property type="match status" value="1"/>
</dbReference>
<evidence type="ECO:0000256" key="11">
    <source>
        <dbReference type="ARBA" id="ARBA00022840"/>
    </source>
</evidence>
<evidence type="ECO:0000256" key="16">
    <source>
        <dbReference type="ARBA" id="ARBA00048816"/>
    </source>
</evidence>
<dbReference type="SUPFAM" id="SSF56059">
    <property type="entry name" value="Glutathione synthetase ATP-binding domain-like"/>
    <property type="match status" value="2"/>
</dbReference>
<dbReference type="InterPro" id="IPR005480">
    <property type="entry name" value="CPSase_lsu_oligo"/>
</dbReference>
<feature type="domain" description="ATP-grasp" evidence="18">
    <location>
        <begin position="132"/>
        <end position="324"/>
    </location>
</feature>
<dbReference type="GO" id="GO:0046872">
    <property type="term" value="F:metal ion binding"/>
    <property type="evidence" value="ECO:0007669"/>
    <property type="project" value="UniProtKB-KW"/>
</dbReference>
<dbReference type="PANTHER" id="PTHR11405">
    <property type="entry name" value="CARBAMOYLTRANSFERASE FAMILY MEMBER"/>
    <property type="match status" value="1"/>
</dbReference>
<dbReference type="FunFam" id="3.30.1490.20:FF:000001">
    <property type="entry name" value="Carbamoyl-phosphate synthase large chain"/>
    <property type="match status" value="1"/>
</dbReference>
<dbReference type="FunFam" id="3.30.470.20:FF:000001">
    <property type="entry name" value="Carbamoyl-phosphate synthase large chain"/>
    <property type="match status" value="1"/>
</dbReference>
<evidence type="ECO:0000313" key="21">
    <source>
        <dbReference type="Proteomes" id="UP000279562"/>
    </source>
</evidence>
<dbReference type="NCBIfam" id="NF009455">
    <property type="entry name" value="PRK12815.1"/>
    <property type="match status" value="1"/>
</dbReference>
<evidence type="ECO:0000256" key="17">
    <source>
        <dbReference type="PROSITE-ProRule" id="PRU00409"/>
    </source>
</evidence>
<dbReference type="GO" id="GO:0004088">
    <property type="term" value="F:carbamoyl-phosphate synthase (glutamine-hydrolyzing) activity"/>
    <property type="evidence" value="ECO:0007669"/>
    <property type="project" value="UniProtKB-EC"/>
</dbReference>
<dbReference type="InterPro" id="IPR036914">
    <property type="entry name" value="MGS-like_dom_sf"/>
</dbReference>
<comment type="catalytic activity">
    <reaction evidence="15">
        <text>hydrogencarbonate + NH4(+) + 2 ATP = carbamoyl phosphate + 2 ADP + phosphate + 2 H(+)</text>
        <dbReference type="Rhea" id="RHEA:18029"/>
        <dbReference type="ChEBI" id="CHEBI:15378"/>
        <dbReference type="ChEBI" id="CHEBI:17544"/>
        <dbReference type="ChEBI" id="CHEBI:28938"/>
        <dbReference type="ChEBI" id="CHEBI:30616"/>
        <dbReference type="ChEBI" id="CHEBI:43474"/>
        <dbReference type="ChEBI" id="CHEBI:58228"/>
        <dbReference type="ChEBI" id="CHEBI:456216"/>
        <dbReference type="EC" id="6.3.4.16"/>
    </reaction>
</comment>
<feature type="domain" description="ATP-grasp" evidence="18">
    <location>
        <begin position="696"/>
        <end position="887"/>
    </location>
</feature>
<dbReference type="SMART" id="SM00851">
    <property type="entry name" value="MGS"/>
    <property type="match status" value="1"/>
</dbReference>
<dbReference type="SUPFAM" id="SSF52335">
    <property type="entry name" value="Methylglyoxal synthase-like"/>
    <property type="match status" value="1"/>
</dbReference>
<evidence type="ECO:0000256" key="10">
    <source>
        <dbReference type="ARBA" id="ARBA00022741"/>
    </source>
</evidence>
<dbReference type="InterPro" id="IPR006275">
    <property type="entry name" value="CPSase_lsu"/>
</dbReference>
<evidence type="ECO:0000256" key="5">
    <source>
        <dbReference type="ARBA" id="ARBA00022571"/>
    </source>
</evidence>
<comment type="cofactor">
    <cofactor evidence="2">
        <name>Zn(2+)</name>
        <dbReference type="ChEBI" id="CHEBI:29105"/>
    </cofactor>
</comment>
<organism evidence="20 21">
    <name type="scientific">Prevotella heparinolytica</name>
    <dbReference type="NCBI Taxonomy" id="28113"/>
    <lineage>
        <taxon>Bacteria</taxon>
        <taxon>Pseudomonadati</taxon>
        <taxon>Bacteroidota</taxon>
        <taxon>Bacteroidia</taxon>
        <taxon>Bacteroidales</taxon>
        <taxon>Bacteroidaceae</taxon>
        <taxon>Bacteroides</taxon>
    </lineage>
</organism>
<sequence length="1091" mass="121174">MKENNIKKVLLLGSGALKIGEAGEFDYSGSQALKALKEEGIHTVLINPNIATVQTSEGVADQIYFLPVTPYFVEKVIQKERPDGIMLAFGGQTALNCGVSLYKEGIFEKYGVKVLGTPVQAIIDTEDREIFVRKLNEINVKTIKSEAVENAADARRAAAELGYPVIIRAAYALGGLGSGFCDNEEELNVLVEKAFAFSPQVLVEKSLRGWKEVEYEVVRDRFDNCITVCNMENFDPLGIHTGESIVIAPSQTLSNTDYHKLRELAIRIIRHIGIVGECNVQYAYDPNSEDYRVIEVNARLSRSSALASKATGYPLAFVAAKLGLGYGLFDLKNSVTKTTSAFFEPALDYVVCKIPRWDLGKFHGVDKELGSSMKSVGEVMAIGRTFEEAIQKGLRMIGQGMHGFVENKELVIPDIDKALREPTDKRIFVISKAFRAGYTVDQVHELTKIDKWFLEKLMNIMNTSKGLQQLGNKHAQAFSSDKSLRSVESDASGRELLRKAKIQGFSDFQISRALGLEQYMESEKGSLAVRAFRKNTGLLPVVKQIDTLAAEYPAQTNYLYLTYNGTANDVHYLGDRKSIVVLGSGAYRIGSSVEFDWCGVQALNTIRKEGYRSVMINYNPETVSTDYDMCDRLYFDELTFERVMDIIELENPHGVIVSTGGQIPNNLAIRLDEQRVPILGTSAKSIDNAEDRDKFSAMLDRIGVDQPEWSALTSMEDINAFVAKVGFPVLVRPSYVLSGAAMNVCSNKEELERFLQLAANVSKKHPVVVSQFIEHAKEVEMDAVARNGEIIAYAISEHIEFAGVHSGDATIQFPPQKLYVETVRRIKRISREIARELNISGPFNIQYLARENDIKVIECNLRASRSFPFVSKVLKINFIELATKVMLGIPVEKPDKNLFDLDYVGIKASQFSFNRLQKADPVLGVDMASTGEVGCIGSDTSCAILKAMLSVGYRIPQKNILLSTGTPKQKVEMLSAARLLQQKGYKLFATGGSSNFLTENGVENTRVYWPSEENQQPQALDMLRNKDIDMVVNIPKNLTAGELSNGYKIRRAAIDLNIPLITNARLASAFINAFCTMSVDDIAIKSWEEYK</sequence>
<dbReference type="GO" id="GO:0006526">
    <property type="term" value="P:L-arginine biosynthetic process"/>
    <property type="evidence" value="ECO:0007669"/>
    <property type="project" value="UniProtKB-KW"/>
</dbReference>
<proteinExistence type="inferred from homology"/>
<dbReference type="FunFam" id="3.40.50.20:FF:000001">
    <property type="entry name" value="Carbamoyl-phosphate synthase large chain"/>
    <property type="match status" value="1"/>
</dbReference>
<comment type="pathway">
    <text evidence="3">Amino-acid biosynthesis; L-arginine biosynthesis.</text>
</comment>
<keyword evidence="21" id="KW-1185">Reference proteome</keyword>
<comment type="similarity">
    <text evidence="4">Belongs to the CarB family.</text>
</comment>
<evidence type="ECO:0000259" key="18">
    <source>
        <dbReference type="PROSITE" id="PS50975"/>
    </source>
</evidence>
<reference evidence="20 21" key="1">
    <citation type="submission" date="2018-11" db="EMBL/GenBank/DDBJ databases">
        <title>Genomes From Bacteria Associated with the Canine Oral Cavity: a Test Case for Automated Genome-Based Taxonomic Assignment.</title>
        <authorList>
            <person name="Coil D.A."/>
            <person name="Jospin G."/>
            <person name="Darling A.E."/>
            <person name="Wallis C."/>
            <person name="Davis I.J."/>
            <person name="Harris S."/>
            <person name="Eisen J.A."/>
            <person name="Holcombe L.J."/>
            <person name="O'Flynn C."/>
        </authorList>
    </citation>
    <scope>NUCLEOTIDE SEQUENCE [LARGE SCALE GENOMIC DNA]</scope>
    <source>
        <strain evidence="20 21">OH1047_COT-310</strain>
    </source>
</reference>
<dbReference type="InterPro" id="IPR036897">
    <property type="entry name" value="CarbamoylP_synth_lsu_oligo_sf"/>
</dbReference>
<dbReference type="GO" id="GO:0006541">
    <property type="term" value="P:glutamine metabolic process"/>
    <property type="evidence" value="ECO:0007669"/>
    <property type="project" value="TreeGrafter"/>
</dbReference>
<dbReference type="SUPFAM" id="SSF48108">
    <property type="entry name" value="Carbamoyl phosphate synthetase, large subunit connection domain"/>
    <property type="match status" value="1"/>
</dbReference>
<evidence type="ECO:0000256" key="2">
    <source>
        <dbReference type="ARBA" id="ARBA00001947"/>
    </source>
</evidence>
<dbReference type="Gene3D" id="3.40.50.1380">
    <property type="entry name" value="Methylglyoxal synthase-like domain"/>
    <property type="match status" value="1"/>
</dbReference>
<keyword evidence="5" id="KW-0055">Arginine biosynthesis</keyword>
<evidence type="ECO:0000256" key="1">
    <source>
        <dbReference type="ARBA" id="ARBA00001936"/>
    </source>
</evidence>
<evidence type="ECO:0000256" key="7">
    <source>
        <dbReference type="ARBA" id="ARBA00022605"/>
    </source>
</evidence>
<dbReference type="PROSITE" id="PS50975">
    <property type="entry name" value="ATP_GRASP"/>
    <property type="match status" value="2"/>
</dbReference>
<evidence type="ECO:0000256" key="4">
    <source>
        <dbReference type="ARBA" id="ARBA00009799"/>
    </source>
</evidence>
<dbReference type="Gene3D" id="1.10.1030.10">
    <property type="entry name" value="Carbamoyl-phosphate synthetase, large subunit oligomerisation domain"/>
    <property type="match status" value="1"/>
</dbReference>
<dbReference type="Proteomes" id="UP000279562">
    <property type="component" value="Unassembled WGS sequence"/>
</dbReference>
<dbReference type="PROSITE" id="PS00867">
    <property type="entry name" value="CPSASE_2"/>
    <property type="match status" value="2"/>
</dbReference>
<evidence type="ECO:0000256" key="9">
    <source>
        <dbReference type="ARBA" id="ARBA00022737"/>
    </source>
</evidence>
<dbReference type="InterPro" id="IPR058047">
    <property type="entry name" value="CPSase_preATP-grasp"/>
</dbReference>
<dbReference type="RefSeq" id="WP_125238966.1">
    <property type="nucleotide sequence ID" value="NZ_RQYF01000019.1"/>
</dbReference>
<feature type="domain" description="MGS-like" evidence="19">
    <location>
        <begin position="953"/>
        <end position="1091"/>
    </location>
</feature>
<evidence type="ECO:0000256" key="12">
    <source>
        <dbReference type="ARBA" id="ARBA00022842"/>
    </source>
</evidence>
<dbReference type="Gene3D" id="3.30.1490.20">
    <property type="entry name" value="ATP-grasp fold, A domain"/>
    <property type="match status" value="1"/>
</dbReference>
<keyword evidence="8" id="KW-0479">Metal-binding</keyword>
<dbReference type="GO" id="GO:0004087">
    <property type="term" value="F:carbamoyl-phosphate synthase (ammonia) activity"/>
    <property type="evidence" value="ECO:0007669"/>
    <property type="project" value="UniProtKB-EC"/>
</dbReference>
<dbReference type="PANTHER" id="PTHR11405:SF53">
    <property type="entry name" value="CARBAMOYL-PHOSPHATE SYNTHASE [AMMONIA], MITOCHONDRIAL"/>
    <property type="match status" value="1"/>
</dbReference>
<dbReference type="EMBL" id="RQYF01000019">
    <property type="protein sequence ID" value="RRD91927.1"/>
    <property type="molecule type" value="Genomic_DNA"/>
</dbReference>
<dbReference type="PROSITE" id="PS51855">
    <property type="entry name" value="MGS"/>
    <property type="match status" value="1"/>
</dbReference>
<evidence type="ECO:0000256" key="3">
    <source>
        <dbReference type="ARBA" id="ARBA00004730"/>
    </source>
</evidence>
<dbReference type="FunFam" id="3.40.50.20:FF:000002">
    <property type="entry name" value="Carbamoyl-phosphate synthase large chain"/>
    <property type="match status" value="1"/>
</dbReference>
<dbReference type="CDD" id="cd01423">
    <property type="entry name" value="MGS_CPS_I_III"/>
    <property type="match status" value="1"/>
</dbReference>
<comment type="catalytic activity">
    <reaction evidence="16">
        <text>hydrogencarbonate + L-glutamine + 2 ATP + H2O = carbamoyl phosphate + L-glutamate + 2 ADP + phosphate + 2 H(+)</text>
        <dbReference type="Rhea" id="RHEA:18633"/>
        <dbReference type="ChEBI" id="CHEBI:15377"/>
        <dbReference type="ChEBI" id="CHEBI:15378"/>
        <dbReference type="ChEBI" id="CHEBI:17544"/>
        <dbReference type="ChEBI" id="CHEBI:29985"/>
        <dbReference type="ChEBI" id="CHEBI:30616"/>
        <dbReference type="ChEBI" id="CHEBI:43474"/>
        <dbReference type="ChEBI" id="CHEBI:58228"/>
        <dbReference type="ChEBI" id="CHEBI:58359"/>
        <dbReference type="ChEBI" id="CHEBI:456216"/>
        <dbReference type="EC" id="6.3.5.5"/>
    </reaction>
</comment>
<dbReference type="GO" id="GO:0005737">
    <property type="term" value="C:cytoplasm"/>
    <property type="evidence" value="ECO:0007669"/>
    <property type="project" value="TreeGrafter"/>
</dbReference>
<dbReference type="AlphaFoldDB" id="A0A3P2A928"/>
<dbReference type="FunFam" id="1.10.1030.10:FF:000002">
    <property type="entry name" value="Carbamoyl-phosphate synthase large chain"/>
    <property type="match status" value="1"/>
</dbReference>
<dbReference type="Gene3D" id="3.30.470.20">
    <property type="entry name" value="ATP-grasp fold, B domain"/>
    <property type="match status" value="2"/>
</dbReference>
<evidence type="ECO:0000256" key="15">
    <source>
        <dbReference type="ARBA" id="ARBA00047359"/>
    </source>
</evidence>
<name>A0A3P2A928_9BACE</name>
<comment type="caution">
    <text evidence="20">The sequence shown here is derived from an EMBL/GenBank/DDBJ whole genome shotgun (WGS) entry which is preliminary data.</text>
</comment>
<protein>
    <submittedName>
        <fullName evidence="20">Carbamoyl-phosphate synthase (Glutamine-hydrolyzing) large subunit</fullName>
        <ecNumber evidence="20">6.3.5.5</ecNumber>
    </submittedName>
</protein>
<evidence type="ECO:0000313" key="20">
    <source>
        <dbReference type="EMBL" id="RRD91927.1"/>
    </source>
</evidence>
<dbReference type="PROSITE" id="PS00866">
    <property type="entry name" value="CPSASE_1"/>
    <property type="match status" value="2"/>
</dbReference>
<dbReference type="Pfam" id="PF02142">
    <property type="entry name" value="MGS"/>
    <property type="match status" value="1"/>
</dbReference>
<dbReference type="SUPFAM" id="SSF52440">
    <property type="entry name" value="PreATP-grasp domain"/>
    <property type="match status" value="2"/>
</dbReference>
<keyword evidence="6 20" id="KW-0436">Ligase</keyword>
<dbReference type="PRINTS" id="PR00098">
    <property type="entry name" value="CPSASE"/>
</dbReference>
<evidence type="ECO:0000256" key="8">
    <source>
        <dbReference type="ARBA" id="ARBA00022723"/>
    </source>
</evidence>
<dbReference type="GO" id="GO:0005524">
    <property type="term" value="F:ATP binding"/>
    <property type="evidence" value="ECO:0007669"/>
    <property type="project" value="UniProtKB-UniRule"/>
</dbReference>
<evidence type="ECO:0000256" key="6">
    <source>
        <dbReference type="ARBA" id="ARBA00022598"/>
    </source>
</evidence>
<keyword evidence="13" id="KW-0665">Pyrimidine biosynthesis</keyword>
<dbReference type="NCBIfam" id="NF003671">
    <property type="entry name" value="PRK05294.1"/>
    <property type="match status" value="1"/>
</dbReference>